<comment type="caution">
    <text evidence="1">The sequence shown here is derived from an EMBL/GenBank/DDBJ whole genome shotgun (WGS) entry which is preliminary data.</text>
</comment>
<name>A0ABU3EXR2_9ENTE</name>
<dbReference type="Pfam" id="PF07852">
    <property type="entry name" value="DUF1642"/>
    <property type="match status" value="1"/>
</dbReference>
<evidence type="ECO:0000313" key="1">
    <source>
        <dbReference type="EMBL" id="MDT2599462.1"/>
    </source>
</evidence>
<dbReference type="Proteomes" id="UP001252875">
    <property type="component" value="Unassembled WGS sequence"/>
</dbReference>
<sequence>MNKQDAIERIKKISEYPATYPCAIVRTPNAIEVIKSINEPQINDEQAWNKIAEAYPETVQSLRITLDHAVFGHKDELQKVKVPAFVAEKMKRYKSALWMLSSEYFDTSSEVDSDELANWIDQNSETFFRAWLDGYEVEEEPKYRVNIGGLYLKEPLADTNDFTISMTWNKDYAYPFDSWNMAREHTSELGGTVEKV</sequence>
<gene>
    <name evidence="1" type="ORF">P7D85_06720</name>
</gene>
<dbReference type="RefSeq" id="WP_311822108.1">
    <property type="nucleotide sequence ID" value="NZ_JARPYF010000012.1"/>
</dbReference>
<protein>
    <submittedName>
        <fullName evidence="1">DUF1642 domain-containing protein</fullName>
    </submittedName>
</protein>
<organism evidence="1 2">
    <name type="scientific">Enterococcus hulanensis</name>
    <dbReference type="NCBI Taxonomy" id="2559929"/>
    <lineage>
        <taxon>Bacteria</taxon>
        <taxon>Bacillati</taxon>
        <taxon>Bacillota</taxon>
        <taxon>Bacilli</taxon>
        <taxon>Lactobacillales</taxon>
        <taxon>Enterococcaceae</taxon>
        <taxon>Enterococcus</taxon>
    </lineage>
</organism>
<dbReference type="InterPro" id="IPR012865">
    <property type="entry name" value="DUF1642"/>
</dbReference>
<reference evidence="1 2" key="1">
    <citation type="submission" date="2023-03" db="EMBL/GenBank/DDBJ databases">
        <authorList>
            <person name="Shen W."/>
            <person name="Cai J."/>
        </authorList>
    </citation>
    <scope>NUCLEOTIDE SEQUENCE [LARGE SCALE GENOMIC DNA]</scope>
    <source>
        <strain evidence="1 2">D6-4</strain>
    </source>
</reference>
<proteinExistence type="predicted"/>
<dbReference type="EMBL" id="JARPYI010000002">
    <property type="protein sequence ID" value="MDT2599462.1"/>
    <property type="molecule type" value="Genomic_DNA"/>
</dbReference>
<evidence type="ECO:0000313" key="2">
    <source>
        <dbReference type="Proteomes" id="UP001252875"/>
    </source>
</evidence>
<keyword evidence="2" id="KW-1185">Reference proteome</keyword>
<accession>A0ABU3EXR2</accession>